<dbReference type="SUPFAM" id="SSF143120">
    <property type="entry name" value="YefM-like"/>
    <property type="match status" value="1"/>
</dbReference>
<comment type="similarity">
    <text evidence="1">Belongs to the phD/YefM antitoxin family.</text>
</comment>
<proteinExistence type="inferred from homology"/>
<sequence>MRDARELTVTEATKRGVAGLVADAEHGGPVVVTRHSRPVAAVVPVSRLAEIDEAAADLRDLALVLARSAADSGRRTSFDDVLAAFGHTRESLAAVEDDDSLDG</sequence>
<organism evidence="2 3">
    <name type="scientific">Lentzea albida</name>
    <dbReference type="NCBI Taxonomy" id="65499"/>
    <lineage>
        <taxon>Bacteria</taxon>
        <taxon>Bacillati</taxon>
        <taxon>Actinomycetota</taxon>
        <taxon>Actinomycetes</taxon>
        <taxon>Pseudonocardiales</taxon>
        <taxon>Pseudonocardiaceae</taxon>
        <taxon>Lentzea</taxon>
    </lineage>
</organism>
<dbReference type="STRING" id="65499.SAMN04488000_104317"/>
<name>A0A1H9ITG3_9PSEU</name>
<accession>A0A1H9ITG3</accession>
<gene>
    <name evidence="2" type="ORF">SAMN04488000_104317</name>
</gene>
<dbReference type="NCBIfam" id="TIGR01552">
    <property type="entry name" value="phd_fam"/>
    <property type="match status" value="1"/>
</dbReference>
<dbReference type="OrthoDB" id="3699537at2"/>
<evidence type="ECO:0000313" key="2">
    <source>
        <dbReference type="EMBL" id="SEQ77807.1"/>
    </source>
</evidence>
<keyword evidence="3" id="KW-1185">Reference proteome</keyword>
<dbReference type="Proteomes" id="UP000199503">
    <property type="component" value="Unassembled WGS sequence"/>
</dbReference>
<dbReference type="EMBL" id="FOFV01000004">
    <property type="protein sequence ID" value="SEQ77807.1"/>
    <property type="molecule type" value="Genomic_DNA"/>
</dbReference>
<evidence type="ECO:0000313" key="3">
    <source>
        <dbReference type="Proteomes" id="UP000199503"/>
    </source>
</evidence>
<dbReference type="AlphaFoldDB" id="A0A1H9ITG3"/>
<dbReference type="InterPro" id="IPR036165">
    <property type="entry name" value="YefM-like_sf"/>
</dbReference>
<protein>
    <submittedName>
        <fullName evidence="2">Prevent-host-death family protein</fullName>
    </submittedName>
</protein>
<reference evidence="3" key="1">
    <citation type="submission" date="2016-10" db="EMBL/GenBank/DDBJ databases">
        <authorList>
            <person name="Varghese N."/>
            <person name="Submissions S."/>
        </authorList>
    </citation>
    <scope>NUCLEOTIDE SEQUENCE [LARGE SCALE GENOMIC DNA]</scope>
    <source>
        <strain evidence="3">DSM 44437</strain>
    </source>
</reference>
<dbReference type="Gene3D" id="3.40.1620.10">
    <property type="entry name" value="YefM-like domain"/>
    <property type="match status" value="1"/>
</dbReference>
<evidence type="ECO:0000256" key="1">
    <source>
        <dbReference type="ARBA" id="ARBA00009981"/>
    </source>
</evidence>